<dbReference type="Proteomes" id="UP000568446">
    <property type="component" value="Unassembled WGS sequence"/>
</dbReference>
<name>A0A7K4MLS2_9ARCH</name>
<gene>
    <name evidence="1" type="ORF">HX850_04435</name>
</gene>
<evidence type="ECO:0000313" key="1">
    <source>
        <dbReference type="EMBL" id="NWJ30144.1"/>
    </source>
</evidence>
<reference evidence="1 2" key="1">
    <citation type="journal article" date="2019" name="Environ. Microbiol.">
        <title>Genomics insights into ecotype formation of ammonia-oxidizing archaea in the deep ocean.</title>
        <authorList>
            <person name="Wang Y."/>
            <person name="Huang J.M."/>
            <person name="Cui G.J."/>
            <person name="Nunoura T."/>
            <person name="Takaki Y."/>
            <person name="Li W.L."/>
            <person name="Li J."/>
            <person name="Gao Z.M."/>
            <person name="Takai K."/>
            <person name="Zhang A.Q."/>
            <person name="Stepanauskas R."/>
        </authorList>
    </citation>
    <scope>NUCLEOTIDE SEQUENCE [LARGE SCALE GENOMIC DNA]</scope>
    <source>
        <strain evidence="1 2">C4</strain>
    </source>
</reference>
<dbReference type="EMBL" id="JACATK010000030">
    <property type="protein sequence ID" value="NWJ30144.1"/>
    <property type="molecule type" value="Genomic_DNA"/>
</dbReference>
<organism evidence="1 2">
    <name type="scientific">Marine Group I thaumarchaeote</name>
    <dbReference type="NCBI Taxonomy" id="2511932"/>
    <lineage>
        <taxon>Archaea</taxon>
        <taxon>Nitrososphaerota</taxon>
        <taxon>Marine Group I</taxon>
    </lineage>
</organism>
<accession>A0A7K4MLS2</accession>
<protein>
    <submittedName>
        <fullName evidence="1">Uncharacterized protein</fullName>
    </submittedName>
</protein>
<proteinExistence type="predicted"/>
<dbReference type="AlphaFoldDB" id="A0A7K4MLS2"/>
<sequence>MGKAANKFHYLDEDGLETSPEKAKRITLLVYDEGKISKRVDFELDESETGCTCIRDAEQLATFDRSDAIKNLESIVAMFMRDYSQSDGHKKFHLAMALVDANRALDDALHRIYFEMESGSRDEGGCTHGH</sequence>
<comment type="caution">
    <text evidence="1">The sequence shown here is derived from an EMBL/GenBank/DDBJ whole genome shotgun (WGS) entry which is preliminary data.</text>
</comment>
<evidence type="ECO:0000313" key="2">
    <source>
        <dbReference type="Proteomes" id="UP000568446"/>
    </source>
</evidence>